<keyword evidence="2" id="KW-1185">Reference proteome</keyword>
<evidence type="ECO:0000313" key="1">
    <source>
        <dbReference type="EMBL" id="MBK6088285.1"/>
    </source>
</evidence>
<protein>
    <submittedName>
        <fullName evidence="1">Uncharacterized protein</fullName>
    </submittedName>
</protein>
<reference evidence="1" key="1">
    <citation type="submission" date="2021-01" db="EMBL/GenBank/DDBJ databases">
        <title>Genome public.</title>
        <authorList>
            <person name="Liu C."/>
            <person name="Sun Q."/>
        </authorList>
    </citation>
    <scope>NUCLEOTIDE SEQUENCE</scope>
    <source>
        <strain evidence="1">M6</strain>
    </source>
</reference>
<dbReference type="Proteomes" id="UP000633365">
    <property type="component" value="Unassembled WGS sequence"/>
</dbReference>
<accession>A0A934U0G3</accession>
<dbReference type="EMBL" id="JAEQMG010000048">
    <property type="protein sequence ID" value="MBK6088285.1"/>
    <property type="molecule type" value="Genomic_DNA"/>
</dbReference>
<sequence length="69" mass="7945">MGLPPDPNTECGIPEHVLESIARMVLPDIIAFFETEEGQKEFEEWRQAQELLKQQDEEQSECGPVIEQM</sequence>
<name>A0A934U0G3_9FIRM</name>
<dbReference type="AlphaFoldDB" id="A0A934U0G3"/>
<evidence type="ECO:0000313" key="2">
    <source>
        <dbReference type="Proteomes" id="UP000633365"/>
    </source>
</evidence>
<comment type="caution">
    <text evidence="1">The sequence shown here is derived from an EMBL/GenBank/DDBJ whole genome shotgun (WGS) entry which is preliminary data.</text>
</comment>
<gene>
    <name evidence="1" type="ORF">JKK62_06380</name>
</gene>
<organism evidence="1 2">
    <name type="scientific">Ruminococcus difficilis</name>
    <dbReference type="NCBI Taxonomy" id="2763069"/>
    <lineage>
        <taxon>Bacteria</taxon>
        <taxon>Bacillati</taxon>
        <taxon>Bacillota</taxon>
        <taxon>Clostridia</taxon>
        <taxon>Eubacteriales</taxon>
        <taxon>Oscillospiraceae</taxon>
        <taxon>Ruminococcus</taxon>
    </lineage>
</organism>
<proteinExistence type="predicted"/>